<reference evidence="1 2" key="1">
    <citation type="submission" date="2019-10" db="EMBL/GenBank/DDBJ databases">
        <title>Nonomuraea sp. nov., isolated from Phyllanthus amarus.</title>
        <authorList>
            <person name="Klykleung N."/>
            <person name="Tanasupawat S."/>
        </authorList>
    </citation>
    <scope>NUCLEOTIDE SEQUENCE [LARGE SCALE GENOMIC DNA]</scope>
    <source>
        <strain evidence="1 2">PA1-10</strain>
    </source>
</reference>
<dbReference type="Proteomes" id="UP000312512">
    <property type="component" value="Unassembled WGS sequence"/>
</dbReference>
<evidence type="ECO:0000313" key="2">
    <source>
        <dbReference type="Proteomes" id="UP000312512"/>
    </source>
</evidence>
<accession>A0A5P9YT42</accession>
<comment type="caution">
    <text evidence="1">The sequence shown here is derived from an EMBL/GenBank/DDBJ whole genome shotgun (WGS) entry which is preliminary data.</text>
</comment>
<evidence type="ECO:0000313" key="1">
    <source>
        <dbReference type="EMBL" id="KAB8194433.1"/>
    </source>
</evidence>
<gene>
    <name evidence="1" type="ORF">FH608_014475</name>
</gene>
<dbReference type="Gene3D" id="1.10.1200.10">
    <property type="entry name" value="ACP-like"/>
    <property type="match status" value="1"/>
</dbReference>
<organism evidence="1 2">
    <name type="scientific">Nonomuraea phyllanthi</name>
    <dbReference type="NCBI Taxonomy" id="2219224"/>
    <lineage>
        <taxon>Bacteria</taxon>
        <taxon>Bacillati</taxon>
        <taxon>Actinomycetota</taxon>
        <taxon>Actinomycetes</taxon>
        <taxon>Streptosporangiales</taxon>
        <taxon>Streptosporangiaceae</taxon>
        <taxon>Nonomuraea</taxon>
    </lineage>
</organism>
<sequence length="77" mass="8122">MDGELHERLADMIAKAADGAVDPAEVLAGQARLSDLGVTSLAYLRLIDAVDAEFGVELDPAAVDSLDSLVDYIRLHG</sequence>
<accession>A0A5C4WJ67</accession>
<dbReference type="RefSeq" id="WP_139631028.1">
    <property type="nucleotide sequence ID" value="NZ_CP045572.1"/>
</dbReference>
<dbReference type="InterPro" id="IPR036736">
    <property type="entry name" value="ACP-like_sf"/>
</dbReference>
<keyword evidence="2" id="KW-1185">Reference proteome</keyword>
<proteinExistence type="predicted"/>
<dbReference type="InterPro" id="IPR009081">
    <property type="entry name" value="PP-bd_ACP"/>
</dbReference>
<name>A0A5C4WJ67_9ACTN</name>
<protein>
    <submittedName>
        <fullName evidence="1">Acyl carrier protein</fullName>
    </submittedName>
</protein>
<dbReference type="Pfam" id="PF00550">
    <property type="entry name" value="PP-binding"/>
    <property type="match status" value="1"/>
</dbReference>
<dbReference type="AlphaFoldDB" id="A0A5C4WJ67"/>
<dbReference type="EMBL" id="VDLX02000005">
    <property type="protein sequence ID" value="KAB8194433.1"/>
    <property type="molecule type" value="Genomic_DNA"/>
</dbReference>
<dbReference type="PROSITE" id="PS50075">
    <property type="entry name" value="CARRIER"/>
    <property type="match status" value="1"/>
</dbReference>
<dbReference type="OrthoDB" id="3404602at2"/>
<dbReference type="SUPFAM" id="SSF47336">
    <property type="entry name" value="ACP-like"/>
    <property type="match status" value="1"/>
</dbReference>